<dbReference type="PROSITE" id="PS51171">
    <property type="entry name" value="PREPHENATE_DEHYDR_3"/>
    <property type="match status" value="1"/>
</dbReference>
<evidence type="ECO:0000313" key="7">
    <source>
        <dbReference type="EMBL" id="GAG01393.1"/>
    </source>
</evidence>
<evidence type="ECO:0000256" key="1">
    <source>
        <dbReference type="ARBA" id="ARBA00022605"/>
    </source>
</evidence>
<keyword evidence="1" id="KW-0028">Amino-acid biosynthesis</keyword>
<dbReference type="CDD" id="cd13631">
    <property type="entry name" value="PBP2_Ct-PDT_like"/>
    <property type="match status" value="1"/>
</dbReference>
<accession>X0UM34</accession>
<dbReference type="PANTHER" id="PTHR21022">
    <property type="entry name" value="PREPHENATE DEHYDRATASE P PROTEIN"/>
    <property type="match status" value="1"/>
</dbReference>
<dbReference type="AlphaFoldDB" id="X0UM34"/>
<dbReference type="GO" id="GO:0005737">
    <property type="term" value="C:cytoplasm"/>
    <property type="evidence" value="ECO:0007669"/>
    <property type="project" value="TreeGrafter"/>
</dbReference>
<name>X0UM34_9ZZZZ</name>
<gene>
    <name evidence="7" type="ORF">S01H1_39840</name>
</gene>
<organism evidence="7">
    <name type="scientific">marine sediment metagenome</name>
    <dbReference type="NCBI Taxonomy" id="412755"/>
    <lineage>
        <taxon>unclassified sequences</taxon>
        <taxon>metagenomes</taxon>
        <taxon>ecological metagenomes</taxon>
    </lineage>
</organism>
<proteinExistence type="predicted"/>
<comment type="caution">
    <text evidence="7">The sequence shown here is derived from an EMBL/GenBank/DDBJ whole genome shotgun (WGS) entry which is preliminary data.</text>
</comment>
<evidence type="ECO:0000256" key="5">
    <source>
        <dbReference type="ARBA" id="ARBA00029440"/>
    </source>
</evidence>
<keyword evidence="2" id="KW-0057">Aromatic amino acid biosynthesis</keyword>
<dbReference type="Pfam" id="PF00800">
    <property type="entry name" value="PDT"/>
    <property type="match status" value="1"/>
</dbReference>
<reference evidence="7" key="1">
    <citation type="journal article" date="2014" name="Front. Microbiol.">
        <title>High frequency of phylogenetically diverse reductive dehalogenase-homologous genes in deep subseafloor sedimentary metagenomes.</title>
        <authorList>
            <person name="Kawai M."/>
            <person name="Futagami T."/>
            <person name="Toyoda A."/>
            <person name="Takaki Y."/>
            <person name="Nishi S."/>
            <person name="Hori S."/>
            <person name="Arai W."/>
            <person name="Tsubouchi T."/>
            <person name="Morono Y."/>
            <person name="Uchiyama I."/>
            <person name="Ito T."/>
            <person name="Fujiyama A."/>
            <person name="Inagaki F."/>
            <person name="Takami H."/>
        </authorList>
    </citation>
    <scope>NUCLEOTIDE SEQUENCE</scope>
    <source>
        <strain evidence="7">Expedition CK06-06</strain>
    </source>
</reference>
<sequence>MRVAFQGERGAYSEEAIIQHFGPNVEPVPKPYLRDVFESVEDGGADQGLVPVENTLEGSIVRTYDLLNERTLKAQGETVLRVVHCLIANPGVPIEDVKKVYSHPQALGQCRKYIEENGLEAVAAYDTAGSAKTLKKQGSRDSAAIASSRAAEVYDMAVLARGIETHAENYTRFLVIGSDENAPTSADKTSIAFIVDHRPGTLHGALKAFSE</sequence>
<dbReference type="PANTHER" id="PTHR21022:SF19">
    <property type="entry name" value="PREPHENATE DEHYDRATASE-RELATED"/>
    <property type="match status" value="1"/>
</dbReference>
<evidence type="ECO:0000256" key="4">
    <source>
        <dbReference type="ARBA" id="ARBA00023239"/>
    </source>
</evidence>
<dbReference type="GO" id="GO:0004664">
    <property type="term" value="F:prephenate dehydratase activity"/>
    <property type="evidence" value="ECO:0007669"/>
    <property type="project" value="InterPro"/>
</dbReference>
<dbReference type="EMBL" id="BARS01025185">
    <property type="protein sequence ID" value="GAG01393.1"/>
    <property type="molecule type" value="Genomic_DNA"/>
</dbReference>
<feature type="domain" description="Prephenate dehydratase" evidence="6">
    <location>
        <begin position="2"/>
        <end position="178"/>
    </location>
</feature>
<evidence type="ECO:0000256" key="2">
    <source>
        <dbReference type="ARBA" id="ARBA00023141"/>
    </source>
</evidence>
<protein>
    <recommendedName>
        <fullName evidence="6">Prephenate dehydratase domain-containing protein</fullName>
    </recommendedName>
</protein>
<feature type="non-terminal residue" evidence="7">
    <location>
        <position position="211"/>
    </location>
</feature>
<dbReference type="Gene3D" id="3.40.190.10">
    <property type="entry name" value="Periplasmic binding protein-like II"/>
    <property type="match status" value="2"/>
</dbReference>
<dbReference type="GO" id="GO:0009094">
    <property type="term" value="P:L-phenylalanine biosynthetic process"/>
    <property type="evidence" value="ECO:0007669"/>
    <property type="project" value="UniProtKB-KW"/>
</dbReference>
<dbReference type="InterPro" id="IPR001086">
    <property type="entry name" value="Preph_deHydtase"/>
</dbReference>
<keyword evidence="4" id="KW-0456">Lyase</keyword>
<evidence type="ECO:0000256" key="3">
    <source>
        <dbReference type="ARBA" id="ARBA00023222"/>
    </source>
</evidence>
<evidence type="ECO:0000259" key="6">
    <source>
        <dbReference type="PROSITE" id="PS51171"/>
    </source>
</evidence>
<dbReference type="SUPFAM" id="SSF53850">
    <property type="entry name" value="Periplasmic binding protein-like II"/>
    <property type="match status" value="1"/>
</dbReference>
<comment type="pathway">
    <text evidence="5">Amino-acid biosynthesis.</text>
</comment>
<keyword evidence="3" id="KW-0584">Phenylalanine biosynthesis</keyword>